<protein>
    <submittedName>
        <fullName evidence="2">Uncharacterized protein</fullName>
    </submittedName>
</protein>
<proteinExistence type="predicted"/>
<keyword evidence="3" id="KW-1185">Reference proteome</keyword>
<dbReference type="EMBL" id="JAPEVI010000003">
    <property type="protein sequence ID" value="MCX2721694.1"/>
    <property type="molecule type" value="Genomic_DNA"/>
</dbReference>
<evidence type="ECO:0000313" key="3">
    <source>
        <dbReference type="Proteomes" id="UP001300261"/>
    </source>
</evidence>
<sequence>MQSPYSHAVSQRTLGSSLPSALLYMLASGALILMLLALEPALALPLTAFVAMATLTCRLGLRVFGDLSRATGRNNRITPLFPGNS</sequence>
<name>A0ABT3QXP6_9HYPH</name>
<feature type="transmembrane region" description="Helical" evidence="1">
    <location>
        <begin position="44"/>
        <end position="64"/>
    </location>
</feature>
<reference evidence="2 3" key="1">
    <citation type="journal article" date="2016" name="Int. J. Syst. Evol. Microbiol.">
        <title>Labrenzia salina sp. nov., isolated from the rhizosphere of the halophyte Arthrocnemum macrostachyum.</title>
        <authorList>
            <person name="Camacho M."/>
            <person name="Redondo-Gomez S."/>
            <person name="Rodriguez-Llorente I."/>
            <person name="Rohde M."/>
            <person name="Sproer C."/>
            <person name="Schumann P."/>
            <person name="Klenk H.P."/>
            <person name="Montero-Calasanz M.D.C."/>
        </authorList>
    </citation>
    <scope>NUCLEOTIDE SEQUENCE [LARGE SCALE GENOMIC DNA]</scope>
    <source>
        <strain evidence="2 3">DSM 29163</strain>
    </source>
</reference>
<keyword evidence="1" id="KW-0812">Transmembrane</keyword>
<evidence type="ECO:0000256" key="1">
    <source>
        <dbReference type="SAM" id="Phobius"/>
    </source>
</evidence>
<keyword evidence="1" id="KW-1133">Transmembrane helix</keyword>
<feature type="transmembrane region" description="Helical" evidence="1">
    <location>
        <begin position="21"/>
        <end position="38"/>
    </location>
</feature>
<organism evidence="2 3">
    <name type="scientific">Roseibium salinum</name>
    <dbReference type="NCBI Taxonomy" id="1604349"/>
    <lineage>
        <taxon>Bacteria</taxon>
        <taxon>Pseudomonadati</taxon>
        <taxon>Pseudomonadota</taxon>
        <taxon>Alphaproteobacteria</taxon>
        <taxon>Hyphomicrobiales</taxon>
        <taxon>Stappiaceae</taxon>
        <taxon>Roseibium</taxon>
    </lineage>
</organism>
<keyword evidence="1" id="KW-0472">Membrane</keyword>
<evidence type="ECO:0000313" key="2">
    <source>
        <dbReference type="EMBL" id="MCX2721694.1"/>
    </source>
</evidence>
<gene>
    <name evidence="2" type="ORF">ON753_04630</name>
</gene>
<accession>A0ABT3QXP6</accession>
<comment type="caution">
    <text evidence="2">The sequence shown here is derived from an EMBL/GenBank/DDBJ whole genome shotgun (WGS) entry which is preliminary data.</text>
</comment>
<dbReference type="Proteomes" id="UP001300261">
    <property type="component" value="Unassembled WGS sequence"/>
</dbReference>
<dbReference type="RefSeq" id="WP_265961403.1">
    <property type="nucleotide sequence ID" value="NZ_JAPEVI010000003.1"/>
</dbReference>